<dbReference type="RefSeq" id="WP_167228061.1">
    <property type="nucleotide sequence ID" value="NZ_JAAQPH010000017.1"/>
</dbReference>
<feature type="transmembrane region" description="Helical" evidence="1">
    <location>
        <begin position="69"/>
        <end position="90"/>
    </location>
</feature>
<organism evidence="2 3">
    <name type="scientific">Pelagibius litoralis</name>
    <dbReference type="NCBI Taxonomy" id="374515"/>
    <lineage>
        <taxon>Bacteria</taxon>
        <taxon>Pseudomonadati</taxon>
        <taxon>Pseudomonadota</taxon>
        <taxon>Alphaproteobacteria</taxon>
        <taxon>Rhodospirillales</taxon>
        <taxon>Rhodovibrionaceae</taxon>
        <taxon>Pelagibius</taxon>
    </lineage>
</organism>
<evidence type="ECO:0000256" key="1">
    <source>
        <dbReference type="SAM" id="Phobius"/>
    </source>
</evidence>
<feature type="transmembrane region" description="Helical" evidence="1">
    <location>
        <begin position="111"/>
        <end position="130"/>
    </location>
</feature>
<sequence>MSAKFRTKVSYLGYAAMLFLVVIYWLMVLLRSAIYAFHSPVEEPSNIVDYGREDAWFEIAVFLSDAADYVIFLSVVCAVLAFASSVLPAGKAATAKQDYPLYQSHRAYQRRYGTIALCFLLLFLLTLQPFGFYLEIAAVAVLAWSSWIIVKGWRALAGERIVTGPPAWWLGLAANLLFVAGVVALLAAVELVGLRLR</sequence>
<evidence type="ECO:0000313" key="2">
    <source>
        <dbReference type="EMBL" id="NIA70943.1"/>
    </source>
</evidence>
<comment type="caution">
    <text evidence="2">The sequence shown here is derived from an EMBL/GenBank/DDBJ whole genome shotgun (WGS) entry which is preliminary data.</text>
</comment>
<dbReference type="Proteomes" id="UP000761264">
    <property type="component" value="Unassembled WGS sequence"/>
</dbReference>
<proteinExistence type="predicted"/>
<keyword evidence="3" id="KW-1185">Reference proteome</keyword>
<name>A0A967F0U6_9PROT</name>
<feature type="transmembrane region" description="Helical" evidence="1">
    <location>
        <begin position="12"/>
        <end position="37"/>
    </location>
</feature>
<reference evidence="2" key="1">
    <citation type="submission" date="2020-03" db="EMBL/GenBank/DDBJ databases">
        <title>Genome of Pelagibius litoralis DSM 21314T.</title>
        <authorList>
            <person name="Wang G."/>
        </authorList>
    </citation>
    <scope>NUCLEOTIDE SEQUENCE</scope>
    <source>
        <strain evidence="2">DSM 21314</strain>
    </source>
</reference>
<accession>A0A967F0U6</accession>
<keyword evidence="1" id="KW-0472">Membrane</keyword>
<keyword evidence="1" id="KW-1133">Transmembrane helix</keyword>
<feature type="transmembrane region" description="Helical" evidence="1">
    <location>
        <begin position="168"/>
        <end position="189"/>
    </location>
</feature>
<evidence type="ECO:0000313" key="3">
    <source>
        <dbReference type="Proteomes" id="UP000761264"/>
    </source>
</evidence>
<protein>
    <submittedName>
        <fullName evidence="2">Uncharacterized protein</fullName>
    </submittedName>
</protein>
<dbReference type="EMBL" id="JAAQPH010000017">
    <property type="protein sequence ID" value="NIA70943.1"/>
    <property type="molecule type" value="Genomic_DNA"/>
</dbReference>
<dbReference type="AlphaFoldDB" id="A0A967F0U6"/>
<gene>
    <name evidence="2" type="ORF">HBA54_20285</name>
</gene>
<keyword evidence="1" id="KW-0812">Transmembrane</keyword>